<dbReference type="PROSITE" id="PS50109">
    <property type="entry name" value="HIS_KIN"/>
    <property type="match status" value="1"/>
</dbReference>
<proteinExistence type="predicted"/>
<dbReference type="FunFam" id="3.30.565.10:FF:000006">
    <property type="entry name" value="Sensor histidine kinase WalK"/>
    <property type="match status" value="1"/>
</dbReference>
<evidence type="ECO:0000256" key="8">
    <source>
        <dbReference type="ARBA" id="ARBA00023136"/>
    </source>
</evidence>
<evidence type="ECO:0000256" key="1">
    <source>
        <dbReference type="ARBA" id="ARBA00000085"/>
    </source>
</evidence>
<comment type="subcellular location">
    <subcellularLocation>
        <location evidence="2">Membrane</location>
    </subcellularLocation>
</comment>
<dbReference type="SMART" id="SM00387">
    <property type="entry name" value="HATPase_c"/>
    <property type="match status" value="1"/>
</dbReference>
<dbReference type="eggNOG" id="COG2205">
    <property type="taxonomic scope" value="Bacteria"/>
</dbReference>
<dbReference type="InterPro" id="IPR036097">
    <property type="entry name" value="HisK_dim/P_sf"/>
</dbReference>
<dbReference type="PANTHER" id="PTHR43711:SF1">
    <property type="entry name" value="HISTIDINE KINASE 1"/>
    <property type="match status" value="1"/>
</dbReference>
<dbReference type="FunFam" id="1.10.287.130:FF:000001">
    <property type="entry name" value="Two-component sensor histidine kinase"/>
    <property type="match status" value="1"/>
</dbReference>
<dbReference type="InterPro" id="IPR005467">
    <property type="entry name" value="His_kinase_dom"/>
</dbReference>
<dbReference type="SMART" id="SM00388">
    <property type="entry name" value="HisKA"/>
    <property type="match status" value="1"/>
</dbReference>
<keyword evidence="10" id="KW-1133">Transmembrane helix</keyword>
<sequence>MRQRPQPPQPSPETQQPWPRRPHAVLSSLAAVLSFALCFAGGYMLMTVLYRRTGTPPEFWRHIFSGVMGLVIFAGAISLVRVAAVRHSHKFGERQGMNSQLLNAMTRIAQGDFDVFIEPRDHLFRDIVEGVNKIAKELGSLEQLRQDFISNVSHEIQSPLTSISGFAALLKNDALTAEQKTHYLGIIETESKRLSALSDNLLKLSALETGSESLARKEYRLDKQLEDIALMLEPQWSAKDIALEADLEKLTIQGDEGLLSQVWVNLLHNAVKFTPGGGVIRIELKAGQGNVCCRISDTGTGIAPEDQIHIFERFYKVDKSRDRALGGNGLGLSLAKKIVELHGGQITPQSAIGKGTTFTVTLPQNQSG</sequence>
<dbReference type="GO" id="GO:0016020">
    <property type="term" value="C:membrane"/>
    <property type="evidence" value="ECO:0007669"/>
    <property type="project" value="UniProtKB-SubCell"/>
</dbReference>
<dbReference type="RefSeq" id="WP_013624101.1">
    <property type="nucleotide sequence ID" value="NC_015172.1"/>
</dbReference>
<feature type="compositionally biased region" description="Pro residues" evidence="9">
    <location>
        <begin position="1"/>
        <end position="11"/>
    </location>
</feature>
<dbReference type="CDD" id="cd00082">
    <property type="entry name" value="HisKA"/>
    <property type="match status" value="1"/>
</dbReference>
<dbReference type="Pfam" id="PF02518">
    <property type="entry name" value="HATPase_c"/>
    <property type="match status" value="1"/>
</dbReference>
<keyword evidence="4" id="KW-0597">Phosphoprotein</keyword>
<reference evidence="12 13" key="1">
    <citation type="journal article" date="2011" name="Stand. Genomic Sci.">
        <title>Complete genome sequence of Syntrophobotulus glycolicus type strain (FlGlyR).</title>
        <authorList>
            <person name="Han C."/>
            <person name="Mwirichia R."/>
            <person name="Chertkov O."/>
            <person name="Held B."/>
            <person name="Lapidus A."/>
            <person name="Nolan M."/>
            <person name="Lucas S."/>
            <person name="Hammon N."/>
            <person name="Deshpande S."/>
            <person name="Cheng J.F."/>
            <person name="Tapia R."/>
            <person name="Goodwin L."/>
            <person name="Pitluck S."/>
            <person name="Huntemann M."/>
            <person name="Liolios K."/>
            <person name="Ivanova N."/>
            <person name="Pagani I."/>
            <person name="Mavromatis K."/>
            <person name="Ovchinikova G."/>
            <person name="Pati A."/>
            <person name="Chen A."/>
            <person name="Palaniappan K."/>
            <person name="Land M."/>
            <person name="Hauser L."/>
            <person name="Brambilla E.M."/>
            <person name="Rohde M."/>
            <person name="Spring S."/>
            <person name="Sikorski J."/>
            <person name="Goker M."/>
            <person name="Woyke T."/>
            <person name="Bristow J."/>
            <person name="Eisen J.A."/>
            <person name="Markowitz V."/>
            <person name="Hugenholtz P."/>
            <person name="Kyrpides N.C."/>
            <person name="Klenk H.P."/>
            <person name="Detter J.C."/>
        </authorList>
    </citation>
    <scope>NUCLEOTIDE SEQUENCE [LARGE SCALE GENOMIC DNA]</scope>
    <source>
        <strain evidence="13">DSM 8271 / FlGlyR</strain>
    </source>
</reference>
<keyword evidence="5" id="KW-0808">Transferase</keyword>
<organism evidence="12 13">
    <name type="scientific">Syntrophobotulus glycolicus (strain DSM 8271 / FlGlyR)</name>
    <dbReference type="NCBI Taxonomy" id="645991"/>
    <lineage>
        <taxon>Bacteria</taxon>
        <taxon>Bacillati</taxon>
        <taxon>Bacillota</taxon>
        <taxon>Clostridia</taxon>
        <taxon>Eubacteriales</taxon>
        <taxon>Desulfitobacteriaceae</taxon>
        <taxon>Syntrophobotulus</taxon>
    </lineage>
</organism>
<dbReference type="InterPro" id="IPR003594">
    <property type="entry name" value="HATPase_dom"/>
</dbReference>
<evidence type="ECO:0000256" key="5">
    <source>
        <dbReference type="ARBA" id="ARBA00022679"/>
    </source>
</evidence>
<dbReference type="Pfam" id="PF00512">
    <property type="entry name" value="HisKA"/>
    <property type="match status" value="1"/>
</dbReference>
<dbReference type="PANTHER" id="PTHR43711">
    <property type="entry name" value="TWO-COMPONENT HISTIDINE KINASE"/>
    <property type="match status" value="1"/>
</dbReference>
<feature type="region of interest" description="Disordered" evidence="9">
    <location>
        <begin position="1"/>
        <end position="20"/>
    </location>
</feature>
<dbReference type="SUPFAM" id="SSF47384">
    <property type="entry name" value="Homodimeric domain of signal transducing histidine kinase"/>
    <property type="match status" value="1"/>
</dbReference>
<evidence type="ECO:0000256" key="3">
    <source>
        <dbReference type="ARBA" id="ARBA00012438"/>
    </source>
</evidence>
<keyword evidence="6 12" id="KW-0418">Kinase</keyword>
<dbReference type="InterPro" id="IPR004358">
    <property type="entry name" value="Sig_transdc_His_kin-like_C"/>
</dbReference>
<evidence type="ECO:0000256" key="6">
    <source>
        <dbReference type="ARBA" id="ARBA00022777"/>
    </source>
</evidence>
<dbReference type="Proteomes" id="UP000007488">
    <property type="component" value="Chromosome"/>
</dbReference>
<feature type="transmembrane region" description="Helical" evidence="10">
    <location>
        <begin position="62"/>
        <end position="84"/>
    </location>
</feature>
<dbReference type="HOGENOM" id="CLU_000445_89_3_9"/>
<feature type="transmembrane region" description="Helical" evidence="10">
    <location>
        <begin position="24"/>
        <end position="50"/>
    </location>
</feature>
<evidence type="ECO:0000256" key="9">
    <source>
        <dbReference type="SAM" id="MobiDB-lite"/>
    </source>
</evidence>
<dbReference type="STRING" id="645991.Sgly_0884"/>
<reference evidence="13" key="2">
    <citation type="submission" date="2011-02" db="EMBL/GenBank/DDBJ databases">
        <title>The complete genome of Syntrophobotulus glycolicus DSM 8271.</title>
        <authorList>
            <person name="Lucas S."/>
            <person name="Copeland A."/>
            <person name="Lapidus A."/>
            <person name="Bruce D."/>
            <person name="Goodwin L."/>
            <person name="Pitluck S."/>
            <person name="Kyrpides N."/>
            <person name="Mavromatis K."/>
            <person name="Pagani I."/>
            <person name="Ivanova N."/>
            <person name="Mikhailova N."/>
            <person name="Chertkov O."/>
            <person name="Held B."/>
            <person name="Detter J.C."/>
            <person name="Tapia R."/>
            <person name="Han C."/>
            <person name="Land M."/>
            <person name="Hauser L."/>
            <person name="Markowitz V."/>
            <person name="Cheng J.-F."/>
            <person name="Hugenholtz P."/>
            <person name="Woyke T."/>
            <person name="Wu D."/>
            <person name="Spring S."/>
            <person name="Schroeder M."/>
            <person name="Brambilla E."/>
            <person name="Klenk H.-P."/>
            <person name="Eisen J.A."/>
        </authorList>
    </citation>
    <scope>NUCLEOTIDE SEQUENCE [LARGE SCALE GENOMIC DNA]</scope>
    <source>
        <strain evidence="13">DSM 8271 / FlGlyR</strain>
    </source>
</reference>
<evidence type="ECO:0000259" key="11">
    <source>
        <dbReference type="PROSITE" id="PS50109"/>
    </source>
</evidence>
<dbReference type="OrthoDB" id="9813151at2"/>
<gene>
    <name evidence="12" type="ordered locus">Sgly_0884</name>
</gene>
<dbReference type="AlphaFoldDB" id="F0T1W6"/>
<evidence type="ECO:0000256" key="7">
    <source>
        <dbReference type="ARBA" id="ARBA00023012"/>
    </source>
</evidence>
<dbReference type="KEGG" id="sgy:Sgly_0884"/>
<dbReference type="SUPFAM" id="SSF55874">
    <property type="entry name" value="ATPase domain of HSP90 chaperone/DNA topoisomerase II/histidine kinase"/>
    <property type="match status" value="1"/>
</dbReference>
<dbReference type="PRINTS" id="PR00344">
    <property type="entry name" value="BCTRLSENSOR"/>
</dbReference>
<accession>F0T1W6</accession>
<dbReference type="Gene3D" id="3.30.565.10">
    <property type="entry name" value="Histidine kinase-like ATPase, C-terminal domain"/>
    <property type="match status" value="1"/>
</dbReference>
<protein>
    <recommendedName>
        <fullName evidence="3">histidine kinase</fullName>
        <ecNumber evidence="3">2.7.13.3</ecNumber>
    </recommendedName>
</protein>
<dbReference type="EC" id="2.7.13.3" evidence="3"/>
<dbReference type="Gene3D" id="1.10.287.130">
    <property type="match status" value="1"/>
</dbReference>
<evidence type="ECO:0000256" key="2">
    <source>
        <dbReference type="ARBA" id="ARBA00004370"/>
    </source>
</evidence>
<feature type="domain" description="Histidine kinase" evidence="11">
    <location>
        <begin position="151"/>
        <end position="366"/>
    </location>
</feature>
<dbReference type="InterPro" id="IPR050736">
    <property type="entry name" value="Sensor_HK_Regulatory"/>
</dbReference>
<dbReference type="CDD" id="cd00075">
    <property type="entry name" value="HATPase"/>
    <property type="match status" value="1"/>
</dbReference>
<keyword evidence="10" id="KW-0812">Transmembrane</keyword>
<comment type="catalytic activity">
    <reaction evidence="1">
        <text>ATP + protein L-histidine = ADP + protein N-phospho-L-histidine.</text>
        <dbReference type="EC" id="2.7.13.3"/>
    </reaction>
</comment>
<dbReference type="InterPro" id="IPR036890">
    <property type="entry name" value="HATPase_C_sf"/>
</dbReference>
<dbReference type="GO" id="GO:0000155">
    <property type="term" value="F:phosphorelay sensor kinase activity"/>
    <property type="evidence" value="ECO:0007669"/>
    <property type="project" value="InterPro"/>
</dbReference>
<keyword evidence="8 10" id="KW-0472">Membrane</keyword>
<dbReference type="EMBL" id="CP002547">
    <property type="protein sequence ID" value="ADY55230.1"/>
    <property type="molecule type" value="Genomic_DNA"/>
</dbReference>
<keyword evidence="13" id="KW-1185">Reference proteome</keyword>
<evidence type="ECO:0000313" key="12">
    <source>
        <dbReference type="EMBL" id="ADY55230.1"/>
    </source>
</evidence>
<keyword evidence="7" id="KW-0902">Two-component regulatory system</keyword>
<evidence type="ECO:0000256" key="4">
    <source>
        <dbReference type="ARBA" id="ARBA00022553"/>
    </source>
</evidence>
<evidence type="ECO:0000256" key="10">
    <source>
        <dbReference type="SAM" id="Phobius"/>
    </source>
</evidence>
<evidence type="ECO:0000313" key="13">
    <source>
        <dbReference type="Proteomes" id="UP000007488"/>
    </source>
</evidence>
<name>F0T1W6_SYNGF</name>
<dbReference type="InterPro" id="IPR003661">
    <property type="entry name" value="HisK_dim/P_dom"/>
</dbReference>